<dbReference type="STRING" id="1212765.MHLP_02255"/>
<name>I7CFP2_MYCHA</name>
<reference evidence="2" key="2">
    <citation type="submission" date="2012-07" db="EMBL/GenBank/DDBJ databases">
        <title>Complete genome sequence of 'Candidatus Mycoplasma haemolamae'.</title>
        <authorList>
            <person name="Guimaraes A.M.S."/>
            <person name="Toth B."/>
            <person name="Santos A.P."/>
            <person name="Nascimento N.C."/>
            <person name="Sojka J.E."/>
            <person name="Messick J.B."/>
        </authorList>
    </citation>
    <scope>NUCLEOTIDE SEQUENCE [LARGE SCALE GENOMIC DNA]</scope>
    <source>
        <strain evidence="2">Purdue</strain>
    </source>
</reference>
<dbReference type="AlphaFoldDB" id="I7CFP2"/>
<evidence type="ECO:0000313" key="2">
    <source>
        <dbReference type="Proteomes" id="UP000006502"/>
    </source>
</evidence>
<dbReference type="EMBL" id="CP003731">
    <property type="protein sequence ID" value="AFO52031.1"/>
    <property type="molecule type" value="Genomic_DNA"/>
</dbReference>
<dbReference type="HOGENOM" id="CLU_2465718_0_0_14"/>
<accession>I7CFP2</accession>
<dbReference type="Proteomes" id="UP000006502">
    <property type="component" value="Chromosome"/>
</dbReference>
<protein>
    <submittedName>
        <fullName evidence="1">Uncharacterized protein</fullName>
    </submittedName>
</protein>
<gene>
    <name evidence="1" type="ordered locus">MHLP_02255</name>
</gene>
<proteinExistence type="predicted"/>
<dbReference type="KEGG" id="mhl:MHLP_02255"/>
<keyword evidence="2" id="KW-1185">Reference proteome</keyword>
<reference evidence="1 2" key="1">
    <citation type="journal article" date="2012" name="J. Bacteriol.">
        <title>Genome Sequence of "Candidatus Mycoplasma haemolamae" Strain Purdue, a Red Blood Cell Pathogen of Alpacas (Vicugna pacos) and Llamas (Lama glama).</title>
        <authorList>
            <person name="Guimaraes A.M."/>
            <person name="Toth B."/>
            <person name="Santos A.P."/>
            <person name="do Nascimento N.C."/>
            <person name="Kritchevsky J.E."/>
            <person name="Messick J.B."/>
        </authorList>
    </citation>
    <scope>NUCLEOTIDE SEQUENCE [LARGE SCALE GENOMIC DNA]</scope>
    <source>
        <strain evidence="1 2">Purdue</strain>
    </source>
</reference>
<evidence type="ECO:0000313" key="1">
    <source>
        <dbReference type="EMBL" id="AFO52031.1"/>
    </source>
</evidence>
<sequence length="88" mass="10232">MIELREKIIDLFKDSLDIVVYADTNPSSLLIRIFDSFLRDLSLNLGSKFKNKGQTKSEALTSDHTIELNNLAINFNESRKFHFYDQSF</sequence>
<organism evidence="1 2">
    <name type="scientific">Mycoplasma haematolamae (strain Purdue)</name>
    <dbReference type="NCBI Taxonomy" id="1212765"/>
    <lineage>
        <taxon>Bacteria</taxon>
        <taxon>Bacillati</taxon>
        <taxon>Mycoplasmatota</taxon>
        <taxon>Mollicutes</taxon>
        <taxon>Mycoplasmataceae</taxon>
        <taxon>Mycoplasma</taxon>
    </lineage>
</organism>